<dbReference type="Proteomes" id="UP000749559">
    <property type="component" value="Unassembled WGS sequence"/>
</dbReference>
<reference evidence="3" key="1">
    <citation type="submission" date="2022-03" db="EMBL/GenBank/DDBJ databases">
        <authorList>
            <person name="Martin C."/>
        </authorList>
    </citation>
    <scope>NUCLEOTIDE SEQUENCE</scope>
</reference>
<evidence type="ECO:0000313" key="3">
    <source>
        <dbReference type="EMBL" id="CAH1773565.1"/>
    </source>
</evidence>
<organism evidence="3 4">
    <name type="scientific">Owenia fusiformis</name>
    <name type="common">Polychaete worm</name>
    <dbReference type="NCBI Taxonomy" id="6347"/>
    <lineage>
        <taxon>Eukaryota</taxon>
        <taxon>Metazoa</taxon>
        <taxon>Spiralia</taxon>
        <taxon>Lophotrochozoa</taxon>
        <taxon>Annelida</taxon>
        <taxon>Polychaeta</taxon>
        <taxon>Sedentaria</taxon>
        <taxon>Canalipalpata</taxon>
        <taxon>Sabellida</taxon>
        <taxon>Oweniida</taxon>
        <taxon>Oweniidae</taxon>
        <taxon>Owenia</taxon>
    </lineage>
</organism>
<feature type="region of interest" description="Disordered" evidence="2">
    <location>
        <begin position="148"/>
        <end position="213"/>
    </location>
</feature>
<evidence type="ECO:0000256" key="1">
    <source>
        <dbReference type="SAM" id="Coils"/>
    </source>
</evidence>
<dbReference type="EMBL" id="CAIIXF020000001">
    <property type="protein sequence ID" value="CAH1773565.1"/>
    <property type="molecule type" value="Genomic_DNA"/>
</dbReference>
<keyword evidence="4" id="KW-1185">Reference proteome</keyword>
<keyword evidence="1" id="KW-0175">Coiled coil</keyword>
<feature type="coiled-coil region" evidence="1">
    <location>
        <begin position="241"/>
        <end position="275"/>
    </location>
</feature>
<sequence>MASARANIVKLEDVELSSLHGSKAQFRDNSFISDGRGSTSIIGSEKSNKSRPKTGESGMSIRTVDSGDSGIEGEEEEAQDSVSHLPHNWPKIPQLFRWRSCEFTHAVSTCVNKANSHLELLQTIIEEWMREREREMISRASSGRTLGTGFTAVSDLKGGSSRKQLRFRDGDTLSTTSERLQSTSSVSSHSSSATPSGLSIVGMGANARQSEPPEVIQEEPMYYQIPYLGAEEVVSEVIVLIARLENDRMETEKKLNSERAKVEMLQTKIDNLAKKRLVELPRKVQHEHEACAQDINELRWHCSYKGRHETRIKNKMGVAEMLNKQLSEDIAFVNSHCPLVEEKLDLEREAMDKINFAQNETAEELEVTLMRCAKVQLKSDEAHVKAVAERKHMKVDLDAVRKDLNEISEDLAETKRTYNSYVHQVNDGRTTLVNNEQEVIVLEVKCENAKASEAMQAKKVKELQTRIVEAEFEHRRLENDNFTLESERDIQKSTGDEIVTELQNAKYQKEERLKVLRRDNQERDMEVEDLVEKLNECAKQKTADEKSMSRINKELVKTDEQMQMTLDNFAQIATINNAVQEELKSEEARTLHVEESLKAAADALRKQVKEEMHNRTIIQARINSDGQDMVKSRAENLIKKEKIEKKCLEITTAVKKISKEVESLRKDAKEKDEKKKGLTTDVKTLKDKHADVEGRLTSKKDDLEPKHKSLTAMVLNLTKKIDHIEWRTEMMENKMTEMDDSEVMMVRAVSKAEKAIKELTMELEELTIQLDAGSYLTDDLKTSLDQIKSRVSMLDKKHKEHMRLRQEVKQQHDEDLENRLTKNDNLASKYRQLQNEHNLMKNKLLDRYDERVTMELAIKDLKQLNMLQRRMHSAMAEYYKYRGEYNRQELHRMEGESNDNGAKVSLLQDQMDVALEKISSFIKNEMDGSAARRMADEKLQREADGRITVMSYINRANTSLTDILAT</sequence>
<dbReference type="OrthoDB" id="10010556at2759"/>
<gene>
    <name evidence="3" type="ORF">OFUS_LOCUS1145</name>
</gene>
<feature type="coiled-coil region" evidence="1">
    <location>
        <begin position="794"/>
        <end position="843"/>
    </location>
</feature>
<proteinExistence type="predicted"/>
<dbReference type="InterPro" id="IPR038826">
    <property type="entry name" value="CCDC178"/>
</dbReference>
<feature type="compositionally biased region" description="Polar residues" evidence="2">
    <location>
        <begin position="172"/>
        <end position="181"/>
    </location>
</feature>
<dbReference type="PANTHER" id="PTHR35088">
    <property type="entry name" value="COILED-COIL DOMAIN-CONTAINING PROTEIN 178"/>
    <property type="match status" value="1"/>
</dbReference>
<feature type="coiled-coil region" evidence="1">
    <location>
        <begin position="594"/>
        <end position="688"/>
    </location>
</feature>
<protein>
    <submittedName>
        <fullName evidence="3">Uncharacterized protein</fullName>
    </submittedName>
</protein>
<dbReference type="PANTHER" id="PTHR35088:SF1">
    <property type="entry name" value="COILED-COIL DOMAIN-CONTAINING PROTEIN 178"/>
    <property type="match status" value="1"/>
</dbReference>
<accession>A0A8J1UAC8</accession>
<comment type="caution">
    <text evidence="3">The sequence shown here is derived from an EMBL/GenBank/DDBJ whole genome shotgun (WGS) entry which is preliminary data.</text>
</comment>
<name>A0A8J1UAC8_OWEFU</name>
<feature type="coiled-coil region" evidence="1">
    <location>
        <begin position="460"/>
        <end position="519"/>
    </location>
</feature>
<feature type="compositionally biased region" description="Low complexity" evidence="2">
    <location>
        <begin position="182"/>
        <end position="199"/>
    </location>
</feature>
<feature type="region of interest" description="Disordered" evidence="2">
    <location>
        <begin position="27"/>
        <end position="86"/>
    </location>
</feature>
<dbReference type="AlphaFoldDB" id="A0A8J1UAC8"/>
<feature type="compositionally biased region" description="Polar residues" evidence="2">
    <location>
        <begin position="27"/>
        <end position="42"/>
    </location>
</feature>
<evidence type="ECO:0000256" key="2">
    <source>
        <dbReference type="SAM" id="MobiDB-lite"/>
    </source>
</evidence>
<evidence type="ECO:0000313" key="4">
    <source>
        <dbReference type="Proteomes" id="UP000749559"/>
    </source>
</evidence>